<name>A0ABU5Q0K7_9XANT</name>
<dbReference type="SUPFAM" id="SSF46689">
    <property type="entry name" value="Homeodomain-like"/>
    <property type="match status" value="1"/>
</dbReference>
<dbReference type="RefSeq" id="WP_323210198.1">
    <property type="nucleotide sequence ID" value="NZ_JAYFSO010000022.1"/>
</dbReference>
<reference evidence="4 5" key="1">
    <citation type="submission" date="2023-12" db="EMBL/GenBank/DDBJ databases">
        <title>Genome sequencing of Xanthomonas floridensis.</title>
        <authorList>
            <person name="Greer S."/>
            <person name="Harrison J."/>
            <person name="Grant M."/>
            <person name="Vicente J."/>
            <person name="Studholme D."/>
        </authorList>
    </citation>
    <scope>NUCLEOTIDE SEQUENCE [LARGE SCALE GENOMIC DNA]</scope>
    <source>
        <strain evidence="4 5">WHRI 8848</strain>
    </source>
</reference>
<protein>
    <submittedName>
        <fullName evidence="4">AraC family transcriptional regulator</fullName>
    </submittedName>
</protein>
<keyword evidence="5" id="KW-1185">Reference proteome</keyword>
<evidence type="ECO:0000313" key="5">
    <source>
        <dbReference type="Proteomes" id="UP001303614"/>
    </source>
</evidence>
<keyword evidence="1" id="KW-0805">Transcription regulation</keyword>
<dbReference type="Proteomes" id="UP001303614">
    <property type="component" value="Unassembled WGS sequence"/>
</dbReference>
<keyword evidence="2" id="KW-0804">Transcription</keyword>
<evidence type="ECO:0000259" key="3">
    <source>
        <dbReference type="PROSITE" id="PS01124"/>
    </source>
</evidence>
<comment type="caution">
    <text evidence="4">The sequence shown here is derived from an EMBL/GenBank/DDBJ whole genome shotgun (WGS) entry which is preliminary data.</text>
</comment>
<dbReference type="InterPro" id="IPR009057">
    <property type="entry name" value="Homeodomain-like_sf"/>
</dbReference>
<accession>A0ABU5Q0K7</accession>
<proteinExistence type="predicted"/>
<dbReference type="EMBL" id="JAYFSO010000022">
    <property type="protein sequence ID" value="MEA5125400.1"/>
    <property type="molecule type" value="Genomic_DNA"/>
</dbReference>
<gene>
    <name evidence="4" type="ORF">VB146_16385</name>
</gene>
<dbReference type="Pfam" id="PF12833">
    <property type="entry name" value="HTH_18"/>
    <property type="match status" value="1"/>
</dbReference>
<feature type="domain" description="HTH araC/xylS-type" evidence="3">
    <location>
        <begin position="1"/>
        <end position="41"/>
    </location>
</feature>
<dbReference type="Gene3D" id="1.10.10.60">
    <property type="entry name" value="Homeodomain-like"/>
    <property type="match status" value="1"/>
</dbReference>
<evidence type="ECO:0000256" key="1">
    <source>
        <dbReference type="ARBA" id="ARBA00023015"/>
    </source>
</evidence>
<evidence type="ECO:0000313" key="4">
    <source>
        <dbReference type="EMBL" id="MEA5125400.1"/>
    </source>
</evidence>
<organism evidence="4 5">
    <name type="scientific">Xanthomonas floridensis</name>
    <dbReference type="NCBI Taxonomy" id="1843580"/>
    <lineage>
        <taxon>Bacteria</taxon>
        <taxon>Pseudomonadati</taxon>
        <taxon>Pseudomonadota</taxon>
        <taxon>Gammaproteobacteria</taxon>
        <taxon>Lysobacterales</taxon>
        <taxon>Lysobacteraceae</taxon>
        <taxon>Xanthomonas</taxon>
    </lineage>
</organism>
<dbReference type="PROSITE" id="PS01124">
    <property type="entry name" value="HTH_ARAC_FAMILY_2"/>
    <property type="match status" value="1"/>
</dbReference>
<evidence type="ECO:0000256" key="2">
    <source>
        <dbReference type="ARBA" id="ARBA00023163"/>
    </source>
</evidence>
<sequence length="45" mass="5163">MRNTLMSCTEIALLLGFEDPNAFVRAFRVWTGKTPQAVRRDPPQQ</sequence>
<dbReference type="InterPro" id="IPR018060">
    <property type="entry name" value="HTH_AraC"/>
</dbReference>